<reference evidence="2 3" key="1">
    <citation type="submission" date="2020-06" db="EMBL/GenBank/DDBJ databases">
        <title>NJ-3-1, isolated from saline soil.</title>
        <authorList>
            <person name="Cui H.L."/>
            <person name="Shi X."/>
        </authorList>
    </citation>
    <scope>NUCLEOTIDE SEQUENCE [LARGE SCALE GENOMIC DNA]</scope>
    <source>
        <strain evidence="2 3">NJ-3-1</strain>
    </source>
</reference>
<organism evidence="2 3">
    <name type="scientific">Halorarum salinum</name>
    <dbReference type="NCBI Taxonomy" id="2743089"/>
    <lineage>
        <taxon>Archaea</taxon>
        <taxon>Methanobacteriati</taxon>
        <taxon>Methanobacteriota</taxon>
        <taxon>Stenosarchaea group</taxon>
        <taxon>Halobacteria</taxon>
        <taxon>Halobacteriales</taxon>
        <taxon>Haloferacaceae</taxon>
        <taxon>Halorarum</taxon>
    </lineage>
</organism>
<accession>A0A7D5Q8Y2</accession>
<dbReference type="RefSeq" id="WP_179267862.1">
    <property type="nucleotide sequence ID" value="NZ_CP058579.1"/>
</dbReference>
<dbReference type="GeneID" id="56036958"/>
<feature type="compositionally biased region" description="Low complexity" evidence="1">
    <location>
        <begin position="208"/>
        <end position="220"/>
    </location>
</feature>
<sequence length="255" mass="27328">MHRPAIDDAVIEAVAANTDFEPSDVKVGLRTLHDAVRDRLAEEFAAARDPEGPDHLLLSGPDAAWFAFGFRELESALADAGYEVDEDLLAAAAATNLRAFQEAEGRTVSFSRSLARTYEAPFLYPVRVNKPEPWRAAERHAFATVADLLLAGFAPDAAVDAWAVESMGLPAAEWAERRGVAAASVREAAERARERHGTPGKRVDPADDVAAPPTDEAPAESVYDPGTDRLFVPTDERRAARGGGDLLADDAPGET</sequence>
<feature type="compositionally biased region" description="Basic and acidic residues" evidence="1">
    <location>
        <begin position="187"/>
        <end position="205"/>
    </location>
</feature>
<protein>
    <submittedName>
        <fullName evidence="2">Uncharacterized protein</fullName>
    </submittedName>
</protein>
<dbReference type="AlphaFoldDB" id="A0A7D5Q8Y2"/>
<proteinExistence type="predicted"/>
<dbReference type="KEGG" id="halu:HUG12_05825"/>
<dbReference type="OrthoDB" id="192511at2157"/>
<evidence type="ECO:0000313" key="2">
    <source>
        <dbReference type="EMBL" id="QLG61277.1"/>
    </source>
</evidence>
<keyword evidence="3" id="KW-1185">Reference proteome</keyword>
<name>A0A7D5Q8Y2_9EURY</name>
<dbReference type="Proteomes" id="UP000509626">
    <property type="component" value="Chromosome"/>
</dbReference>
<feature type="region of interest" description="Disordered" evidence="1">
    <location>
        <begin position="185"/>
        <end position="255"/>
    </location>
</feature>
<gene>
    <name evidence="2" type="ORF">HUG12_05825</name>
</gene>
<evidence type="ECO:0000313" key="3">
    <source>
        <dbReference type="Proteomes" id="UP000509626"/>
    </source>
</evidence>
<dbReference type="EMBL" id="CP058579">
    <property type="protein sequence ID" value="QLG61277.1"/>
    <property type="molecule type" value="Genomic_DNA"/>
</dbReference>
<evidence type="ECO:0000256" key="1">
    <source>
        <dbReference type="SAM" id="MobiDB-lite"/>
    </source>
</evidence>